<dbReference type="AlphaFoldDB" id="A0A7W6EB87"/>
<reference evidence="1 2" key="1">
    <citation type="submission" date="2020-08" db="EMBL/GenBank/DDBJ databases">
        <title>Genomic Encyclopedia of Type Strains, Phase IV (KMG-IV): sequencing the most valuable type-strain genomes for metagenomic binning, comparative biology and taxonomic classification.</title>
        <authorList>
            <person name="Goeker M."/>
        </authorList>
    </citation>
    <scope>NUCLEOTIDE SEQUENCE [LARGE SCALE GENOMIC DNA]</scope>
    <source>
        <strain evidence="1 2">DSM 102234</strain>
    </source>
</reference>
<dbReference type="Proteomes" id="UP000530268">
    <property type="component" value="Unassembled WGS sequence"/>
</dbReference>
<keyword evidence="2" id="KW-1185">Reference proteome</keyword>
<evidence type="ECO:0000313" key="1">
    <source>
        <dbReference type="EMBL" id="MBB3996042.1"/>
    </source>
</evidence>
<gene>
    <name evidence="1" type="ORF">GGR95_003708</name>
</gene>
<protein>
    <submittedName>
        <fullName evidence="1">Uncharacterized protein</fullName>
    </submittedName>
</protein>
<proteinExistence type="predicted"/>
<dbReference type="RefSeq" id="WP_184568284.1">
    <property type="nucleotide sequence ID" value="NZ_JACIEI010000026.1"/>
</dbReference>
<sequence>MKTVSIDGAQLTSLNLYRAALSEECQEKRLRAIEVVTHDVVARQINLFASSKGKGWSSKPKYSEFAKLVMASTDERYEAAIEFGQIMRRYDQDNDRKLYVAELIGMNVLTSIKAQSFQGLHSPDGILEQVRAYAQQNKVIGARNKALLLKSWRTYLGVVHLGMAMQLCAANPELDLSRFSAAPSARLSHLSFEGDRAFPAQC</sequence>
<dbReference type="EMBL" id="JACIEI010000026">
    <property type="protein sequence ID" value="MBB3996042.1"/>
    <property type="molecule type" value="Genomic_DNA"/>
</dbReference>
<name>A0A7W6EB87_9RHOB</name>
<organism evidence="1 2">
    <name type="scientific">Sulfitobacter undariae</name>
    <dbReference type="NCBI Taxonomy" id="1563671"/>
    <lineage>
        <taxon>Bacteria</taxon>
        <taxon>Pseudomonadati</taxon>
        <taxon>Pseudomonadota</taxon>
        <taxon>Alphaproteobacteria</taxon>
        <taxon>Rhodobacterales</taxon>
        <taxon>Roseobacteraceae</taxon>
        <taxon>Sulfitobacter</taxon>
    </lineage>
</organism>
<comment type="caution">
    <text evidence="1">The sequence shown here is derived from an EMBL/GenBank/DDBJ whole genome shotgun (WGS) entry which is preliminary data.</text>
</comment>
<accession>A0A7W6EB87</accession>
<evidence type="ECO:0000313" key="2">
    <source>
        <dbReference type="Proteomes" id="UP000530268"/>
    </source>
</evidence>